<comment type="caution">
    <text evidence="1">The sequence shown here is derived from an EMBL/GenBank/DDBJ whole genome shotgun (WGS) entry which is preliminary data.</text>
</comment>
<accession>A0A645FEW3</accession>
<gene>
    <name evidence="1" type="ORF">SDC9_159198</name>
</gene>
<reference evidence="1" key="1">
    <citation type="submission" date="2019-08" db="EMBL/GenBank/DDBJ databases">
        <authorList>
            <person name="Kucharzyk K."/>
            <person name="Murdoch R.W."/>
            <person name="Higgins S."/>
            <person name="Loffler F."/>
        </authorList>
    </citation>
    <scope>NUCLEOTIDE SEQUENCE</scope>
</reference>
<proteinExistence type="predicted"/>
<evidence type="ECO:0000313" key="1">
    <source>
        <dbReference type="EMBL" id="MPN11889.1"/>
    </source>
</evidence>
<name>A0A645FEW3_9ZZZZ</name>
<dbReference type="AlphaFoldDB" id="A0A645FEW3"/>
<protein>
    <submittedName>
        <fullName evidence="1">Uncharacterized protein</fullName>
    </submittedName>
</protein>
<dbReference type="EMBL" id="VSSQ01058159">
    <property type="protein sequence ID" value="MPN11889.1"/>
    <property type="molecule type" value="Genomic_DNA"/>
</dbReference>
<sequence length="135" mass="15091">MFLLFMRYGNQTDHSYTAVLQNDGGSQKSLLATVIFAIAAFTERVKAGMRHNLFFFTFQYIAQQSGVTAQRASEVFPVSAGSRDAAEVIIDDLNFELQNAGKHSGETLNGRLNLHQNGPRCCKHHSLTFRNHLND</sequence>
<organism evidence="1">
    <name type="scientific">bioreactor metagenome</name>
    <dbReference type="NCBI Taxonomy" id="1076179"/>
    <lineage>
        <taxon>unclassified sequences</taxon>
        <taxon>metagenomes</taxon>
        <taxon>ecological metagenomes</taxon>
    </lineage>
</organism>